<evidence type="ECO:0000313" key="2">
    <source>
        <dbReference type="Proteomes" id="UP001501207"/>
    </source>
</evidence>
<proteinExistence type="predicted"/>
<gene>
    <name evidence="1" type="ORF">GCM10023143_19270</name>
</gene>
<name>A0ABP8FTK1_9BACT</name>
<keyword evidence="2" id="KW-1185">Reference proteome</keyword>
<organism evidence="1 2">
    <name type="scientific">Compostibacter hankyongensis</name>
    <dbReference type="NCBI Taxonomy" id="1007089"/>
    <lineage>
        <taxon>Bacteria</taxon>
        <taxon>Pseudomonadati</taxon>
        <taxon>Bacteroidota</taxon>
        <taxon>Chitinophagia</taxon>
        <taxon>Chitinophagales</taxon>
        <taxon>Chitinophagaceae</taxon>
        <taxon>Compostibacter</taxon>
    </lineage>
</organism>
<protein>
    <submittedName>
        <fullName evidence="1">Uncharacterized protein</fullName>
    </submittedName>
</protein>
<sequence>MDFFIRIDKAEGQLNLAFLQDSIQAIFPEAVGLAGKPLYAVAVYCPSVVFFGNAETNLGGCSSIGKDGDVVNDTIGENRKRFPFPKKRFNTFFAF</sequence>
<comment type="caution">
    <text evidence="1">The sequence shown here is derived from an EMBL/GenBank/DDBJ whole genome shotgun (WGS) entry which is preliminary data.</text>
</comment>
<accession>A0ABP8FTK1</accession>
<dbReference type="Proteomes" id="UP001501207">
    <property type="component" value="Unassembled WGS sequence"/>
</dbReference>
<dbReference type="EMBL" id="BAABFN010000004">
    <property type="protein sequence ID" value="GAA4310657.1"/>
    <property type="molecule type" value="Genomic_DNA"/>
</dbReference>
<evidence type="ECO:0000313" key="1">
    <source>
        <dbReference type="EMBL" id="GAA4310657.1"/>
    </source>
</evidence>
<reference evidence="2" key="1">
    <citation type="journal article" date="2019" name="Int. J. Syst. Evol. Microbiol.">
        <title>The Global Catalogue of Microorganisms (GCM) 10K type strain sequencing project: providing services to taxonomists for standard genome sequencing and annotation.</title>
        <authorList>
            <consortium name="The Broad Institute Genomics Platform"/>
            <consortium name="The Broad Institute Genome Sequencing Center for Infectious Disease"/>
            <person name="Wu L."/>
            <person name="Ma J."/>
        </authorList>
    </citation>
    <scope>NUCLEOTIDE SEQUENCE [LARGE SCALE GENOMIC DNA]</scope>
    <source>
        <strain evidence="2">JCM 17664</strain>
    </source>
</reference>